<organism evidence="1 2">
    <name type="scientific">Candidatus Fischerbacteria bacterium RBG_13_37_8</name>
    <dbReference type="NCBI Taxonomy" id="1817863"/>
    <lineage>
        <taxon>Bacteria</taxon>
        <taxon>Candidatus Fischeribacteriota</taxon>
    </lineage>
</organism>
<dbReference type="Proteomes" id="UP000178943">
    <property type="component" value="Unassembled WGS sequence"/>
</dbReference>
<accession>A0A1F5VEE7</accession>
<dbReference type="EMBL" id="MFGW01000187">
    <property type="protein sequence ID" value="OGF61817.1"/>
    <property type="molecule type" value="Genomic_DNA"/>
</dbReference>
<evidence type="ECO:0000313" key="2">
    <source>
        <dbReference type="Proteomes" id="UP000178943"/>
    </source>
</evidence>
<comment type="caution">
    <text evidence="1">The sequence shown here is derived from an EMBL/GenBank/DDBJ whole genome shotgun (WGS) entry which is preliminary data.</text>
</comment>
<dbReference type="Gene3D" id="2.30.30.830">
    <property type="match status" value="1"/>
</dbReference>
<dbReference type="AlphaFoldDB" id="A0A1F5VEE7"/>
<proteinExistence type="predicted"/>
<dbReference type="STRING" id="1817863.A2Y62_20565"/>
<evidence type="ECO:0000313" key="1">
    <source>
        <dbReference type="EMBL" id="OGF61817.1"/>
    </source>
</evidence>
<evidence type="ECO:0008006" key="3">
    <source>
        <dbReference type="Google" id="ProtNLM"/>
    </source>
</evidence>
<gene>
    <name evidence="1" type="ORF">A2Y62_20565</name>
</gene>
<reference evidence="1 2" key="1">
    <citation type="journal article" date="2016" name="Nat. Commun.">
        <title>Thousands of microbial genomes shed light on interconnected biogeochemical processes in an aquifer system.</title>
        <authorList>
            <person name="Anantharaman K."/>
            <person name="Brown C.T."/>
            <person name="Hug L.A."/>
            <person name="Sharon I."/>
            <person name="Castelle C.J."/>
            <person name="Probst A.J."/>
            <person name="Thomas B.C."/>
            <person name="Singh A."/>
            <person name="Wilkins M.J."/>
            <person name="Karaoz U."/>
            <person name="Brodie E.L."/>
            <person name="Williams K.H."/>
            <person name="Hubbard S.S."/>
            <person name="Banfield J.F."/>
        </authorList>
    </citation>
    <scope>NUCLEOTIDE SEQUENCE [LARGE SCALE GENOMIC DNA]</scope>
</reference>
<protein>
    <recommendedName>
        <fullName evidence="3">Pilus assembly protein PilP</fullName>
    </recommendedName>
</protein>
<name>A0A1F5VEE7_9BACT</name>
<sequence length="172" mass="19464">MVRKWLLINLFVICVLGVYGIVLNAQEAGATPEQQPAQAASADDQANMDEMQEIDSSYFYDPTGKRDPFLPLKRGTKKKRADTQIPCPAGCLISEMELQGIVKDSSNNYIAIFSGPDKKSYNMRVGDKFFDGEITSIDIKKVVLKEEVQDPTEIIKFREVIKWLHPTSEQRY</sequence>